<sequence>MLLQSDLAGERSQFAAENKTASERTFVHFFSTKHGSLRITVGRWLPKETPIRSAPRLGGIYLIPITRRGTTARATRLNINVATGAILKRKKLALLGEIGSFRINFEPSARGCNNPNDPTTSGPFLRCTKAITLRSASTKKATPSRSGRIIPSISAGTAISLASSPYSSLHYSPNGGRRRANDLALYLAILFRRSSLNLKTNPQFASAVTKKTTSICCVTTHRARTFLARSSADQLVTTRPVGVLLKDEFLDSSNVKRTNNLPVDVEAFPPTVKS</sequence>
<reference evidence="1 2" key="1">
    <citation type="journal article" date="2014" name="Genome Biol.">
        <title>Transcriptome and methylome profiling reveals relics of genome dominance in the mesopolyploid Brassica oleracea.</title>
        <authorList>
            <person name="Parkin I.A."/>
            <person name="Koh C."/>
            <person name="Tang H."/>
            <person name="Robinson S.J."/>
            <person name="Kagale S."/>
            <person name="Clarke W.E."/>
            <person name="Town C.D."/>
            <person name="Nixon J."/>
            <person name="Krishnakumar V."/>
            <person name="Bidwell S.L."/>
            <person name="Denoeud F."/>
            <person name="Belcram H."/>
            <person name="Links M.G."/>
            <person name="Just J."/>
            <person name="Clarke C."/>
            <person name="Bender T."/>
            <person name="Huebert T."/>
            <person name="Mason A.S."/>
            <person name="Pires J.C."/>
            <person name="Barker G."/>
            <person name="Moore J."/>
            <person name="Walley P.G."/>
            <person name="Manoli S."/>
            <person name="Batley J."/>
            <person name="Edwards D."/>
            <person name="Nelson M.N."/>
            <person name="Wang X."/>
            <person name="Paterson A.H."/>
            <person name="King G."/>
            <person name="Bancroft I."/>
            <person name="Chalhoub B."/>
            <person name="Sharpe A.G."/>
        </authorList>
    </citation>
    <scope>NUCLEOTIDE SEQUENCE</scope>
    <source>
        <strain evidence="1 2">cv. TO1000</strain>
    </source>
</reference>
<dbReference type="Gramene" id="Bo3g107910.1">
    <property type="protein sequence ID" value="Bo3g107910.1"/>
    <property type="gene ID" value="Bo3g107910"/>
</dbReference>
<dbReference type="HOGENOM" id="CLU_1016863_0_0_1"/>
<keyword evidence="2" id="KW-1185">Reference proteome</keyword>
<protein>
    <submittedName>
        <fullName evidence="1">Uncharacterized protein</fullName>
    </submittedName>
</protein>
<evidence type="ECO:0000313" key="1">
    <source>
        <dbReference type="EnsemblPlants" id="Bo3g107910.1"/>
    </source>
</evidence>
<evidence type="ECO:0000313" key="2">
    <source>
        <dbReference type="Proteomes" id="UP000032141"/>
    </source>
</evidence>
<organism evidence="1 2">
    <name type="scientific">Brassica oleracea var. oleracea</name>
    <dbReference type="NCBI Taxonomy" id="109376"/>
    <lineage>
        <taxon>Eukaryota</taxon>
        <taxon>Viridiplantae</taxon>
        <taxon>Streptophyta</taxon>
        <taxon>Embryophyta</taxon>
        <taxon>Tracheophyta</taxon>
        <taxon>Spermatophyta</taxon>
        <taxon>Magnoliopsida</taxon>
        <taxon>eudicotyledons</taxon>
        <taxon>Gunneridae</taxon>
        <taxon>Pentapetalae</taxon>
        <taxon>rosids</taxon>
        <taxon>malvids</taxon>
        <taxon>Brassicales</taxon>
        <taxon>Brassicaceae</taxon>
        <taxon>Brassiceae</taxon>
        <taxon>Brassica</taxon>
    </lineage>
</organism>
<dbReference type="Proteomes" id="UP000032141">
    <property type="component" value="Chromosome C3"/>
</dbReference>
<dbReference type="EnsemblPlants" id="Bo3g107910.1">
    <property type="protein sequence ID" value="Bo3g107910.1"/>
    <property type="gene ID" value="Bo3g107910"/>
</dbReference>
<dbReference type="AlphaFoldDB" id="A0A0D3BFV5"/>
<reference evidence="1" key="2">
    <citation type="submission" date="2015-03" db="UniProtKB">
        <authorList>
            <consortium name="EnsemblPlants"/>
        </authorList>
    </citation>
    <scope>IDENTIFICATION</scope>
</reference>
<name>A0A0D3BFV5_BRAOL</name>
<proteinExistence type="predicted"/>
<accession>A0A0D3BFV5</accession>